<reference evidence="1" key="1">
    <citation type="submission" date="2025-08" db="UniProtKB">
        <authorList>
            <consortium name="Ensembl"/>
        </authorList>
    </citation>
    <scope>IDENTIFICATION</scope>
</reference>
<evidence type="ECO:0000313" key="2">
    <source>
        <dbReference type="Proteomes" id="UP000694404"/>
    </source>
</evidence>
<dbReference type="AlphaFoldDB" id="A0A8C0GF74"/>
<name>A0A8C0GF74_CHEAB</name>
<keyword evidence="2" id="KW-1185">Reference proteome</keyword>
<sequence>QRSGLILTLLNQPNSSAITRKASSSNRQETMSCSNTCPCLFSFVLLCSQPASLYSISEVQILEFHKIQQKMLWTTTLRHTFPSYLFHSSYKTGVGNLRHASTSTALGSTGHWLHRCCSRCYSLP</sequence>
<accession>A0A8C0GF74</accession>
<proteinExistence type="predicted"/>
<dbReference type="Ensembl" id="ENSCABT00000009196.1">
    <property type="protein sequence ID" value="ENSCABP00000008387.1"/>
    <property type="gene ID" value="ENSCABG00000006332.1"/>
</dbReference>
<dbReference type="Proteomes" id="UP000694404">
    <property type="component" value="Unplaced"/>
</dbReference>
<reference evidence="1" key="2">
    <citation type="submission" date="2025-09" db="UniProtKB">
        <authorList>
            <consortium name="Ensembl"/>
        </authorList>
    </citation>
    <scope>IDENTIFICATION</scope>
</reference>
<evidence type="ECO:0000313" key="1">
    <source>
        <dbReference type="Ensembl" id="ENSCABP00000008387.1"/>
    </source>
</evidence>
<protein>
    <submittedName>
        <fullName evidence="1">Uncharacterized protein</fullName>
    </submittedName>
</protein>
<organism evidence="1 2">
    <name type="scientific">Chelonoidis abingdonii</name>
    <name type="common">Abingdon island giant tortoise</name>
    <name type="synonym">Testudo abingdonii</name>
    <dbReference type="NCBI Taxonomy" id="106734"/>
    <lineage>
        <taxon>Eukaryota</taxon>
        <taxon>Metazoa</taxon>
        <taxon>Chordata</taxon>
        <taxon>Craniata</taxon>
        <taxon>Vertebrata</taxon>
        <taxon>Euteleostomi</taxon>
        <taxon>Archelosauria</taxon>
        <taxon>Testudinata</taxon>
        <taxon>Testudines</taxon>
        <taxon>Cryptodira</taxon>
        <taxon>Durocryptodira</taxon>
        <taxon>Testudinoidea</taxon>
        <taxon>Testudinidae</taxon>
        <taxon>Chelonoidis</taxon>
    </lineage>
</organism>